<evidence type="ECO:0000256" key="2">
    <source>
        <dbReference type="ARBA" id="ARBA00022454"/>
    </source>
</evidence>
<dbReference type="GO" id="GO:0008757">
    <property type="term" value="F:S-adenosylmethionine-dependent methyltransferase activity"/>
    <property type="evidence" value="ECO:0007669"/>
    <property type="project" value="UniProtKB-ARBA"/>
</dbReference>
<dbReference type="InterPro" id="IPR007728">
    <property type="entry name" value="Pre-SET_dom"/>
</dbReference>
<dbReference type="PROSITE" id="PS50868">
    <property type="entry name" value="POST_SET"/>
    <property type="match status" value="1"/>
</dbReference>
<accession>A0A6V7M2X1</accession>
<dbReference type="EMBL" id="CADCXW020000347">
    <property type="protein sequence ID" value="CAD1581530.1"/>
    <property type="molecule type" value="Genomic_DNA"/>
</dbReference>
<dbReference type="Pfam" id="PF00856">
    <property type="entry name" value="SET"/>
    <property type="match status" value="1"/>
</dbReference>
<dbReference type="Pfam" id="PF05033">
    <property type="entry name" value="Pre-SET"/>
    <property type="match status" value="1"/>
</dbReference>
<proteinExistence type="predicted"/>
<dbReference type="AlphaFoldDB" id="A0A6V7M2X1"/>
<evidence type="ECO:0008006" key="12">
    <source>
        <dbReference type="Google" id="ProtNLM"/>
    </source>
</evidence>
<dbReference type="InterPro" id="IPR050973">
    <property type="entry name" value="H3K9_Histone-Lys_N-MTase"/>
</dbReference>
<evidence type="ECO:0000256" key="1">
    <source>
        <dbReference type="ARBA" id="ARBA00004286"/>
    </source>
</evidence>
<keyword evidence="4" id="KW-0808">Transferase</keyword>
<dbReference type="Gene3D" id="2.170.270.10">
    <property type="entry name" value="SET domain"/>
    <property type="match status" value="1"/>
</dbReference>
<keyword evidence="6" id="KW-0479">Metal-binding</keyword>
<sequence>MDDYTHHIPGVMYVTTNIPGVGMNLEDFEAEFAVGCNCNGECNENCSCVNGIVNYVGDRLNAGGTADKMIMECHSLCLCSENCGNRLVQRGPVNSLKTFETSNRGLGLLTTKFIAKGQFICEYAGEVIGLDEAKRRIEENKMNNQMNYVLVVLEHFGQKKITTCIDPKVFGNIGRYCNHSCQPSASLVPVRVERLVPRLCLFAKKDIEVGEEITFDYADGLDRGRGNFSETRCLCSASGCTGFLPHHPI</sequence>
<dbReference type="GO" id="GO:0042054">
    <property type="term" value="F:histone methyltransferase activity"/>
    <property type="evidence" value="ECO:0007669"/>
    <property type="project" value="InterPro"/>
</dbReference>
<evidence type="ECO:0000256" key="6">
    <source>
        <dbReference type="ARBA" id="ARBA00022723"/>
    </source>
</evidence>
<keyword evidence="5" id="KW-0949">S-adenosyl-L-methionine</keyword>
<feature type="domain" description="Post-SET" evidence="10">
    <location>
        <begin position="229"/>
        <end position="245"/>
    </location>
</feature>
<evidence type="ECO:0000259" key="8">
    <source>
        <dbReference type="PROSITE" id="PS50280"/>
    </source>
</evidence>
<dbReference type="SUPFAM" id="SSF82199">
    <property type="entry name" value="SET domain"/>
    <property type="match status" value="1"/>
</dbReference>
<evidence type="ECO:0000313" key="11">
    <source>
        <dbReference type="EMBL" id="CAD1581530.1"/>
    </source>
</evidence>
<dbReference type="PROSITE" id="PS50280">
    <property type="entry name" value="SET"/>
    <property type="match status" value="1"/>
</dbReference>
<evidence type="ECO:0000256" key="4">
    <source>
        <dbReference type="ARBA" id="ARBA00022679"/>
    </source>
</evidence>
<dbReference type="InterPro" id="IPR003616">
    <property type="entry name" value="Post-SET_dom"/>
</dbReference>
<gene>
    <name evidence="11" type="ORF">BBRV_LOCUS119596</name>
</gene>
<dbReference type="PROSITE" id="PS50867">
    <property type="entry name" value="PRE_SET"/>
    <property type="match status" value="1"/>
</dbReference>
<evidence type="ECO:0000259" key="9">
    <source>
        <dbReference type="PROSITE" id="PS50867"/>
    </source>
</evidence>
<dbReference type="SMART" id="SM00317">
    <property type="entry name" value="SET"/>
    <property type="match status" value="1"/>
</dbReference>
<feature type="domain" description="SET" evidence="8">
    <location>
        <begin position="94"/>
        <end position="218"/>
    </location>
</feature>
<dbReference type="InterPro" id="IPR001214">
    <property type="entry name" value="SET_dom"/>
</dbReference>
<dbReference type="GO" id="GO:0005694">
    <property type="term" value="C:chromosome"/>
    <property type="evidence" value="ECO:0007669"/>
    <property type="project" value="UniProtKB-SubCell"/>
</dbReference>
<reference evidence="11" key="1">
    <citation type="submission" date="2020-07" db="EMBL/GenBank/DDBJ databases">
        <authorList>
            <person name="Ferguson B K."/>
        </authorList>
    </citation>
    <scope>NUCLEOTIDE SEQUENCE</scope>
    <source>
        <strain evidence="11">L06</strain>
    </source>
</reference>
<dbReference type="GO" id="GO:0032259">
    <property type="term" value="P:methylation"/>
    <property type="evidence" value="ECO:0007669"/>
    <property type="project" value="UniProtKB-KW"/>
</dbReference>
<feature type="domain" description="Pre-SET" evidence="9">
    <location>
        <begin position="34"/>
        <end position="91"/>
    </location>
</feature>
<dbReference type="GO" id="GO:0008170">
    <property type="term" value="F:N-methyltransferase activity"/>
    <property type="evidence" value="ECO:0007669"/>
    <property type="project" value="UniProtKB-ARBA"/>
</dbReference>
<keyword evidence="2" id="KW-0158">Chromosome</keyword>
<protein>
    <recommendedName>
        <fullName evidence="12">Histone-lysine N-methyltransferase</fullName>
    </recommendedName>
</protein>
<dbReference type="PANTHER" id="PTHR46223:SF3">
    <property type="entry name" value="HISTONE-LYSINE N-METHYLTRANSFERASE SET-23"/>
    <property type="match status" value="1"/>
</dbReference>
<evidence type="ECO:0000256" key="3">
    <source>
        <dbReference type="ARBA" id="ARBA00022603"/>
    </source>
</evidence>
<organism evidence="11">
    <name type="scientific">Bracon brevicornis</name>
    <dbReference type="NCBI Taxonomy" id="1563983"/>
    <lineage>
        <taxon>Eukaryota</taxon>
        <taxon>Metazoa</taxon>
        <taxon>Ecdysozoa</taxon>
        <taxon>Arthropoda</taxon>
        <taxon>Hexapoda</taxon>
        <taxon>Insecta</taxon>
        <taxon>Pterygota</taxon>
        <taxon>Neoptera</taxon>
        <taxon>Endopterygota</taxon>
        <taxon>Hymenoptera</taxon>
        <taxon>Apocrita</taxon>
        <taxon>Ichneumonoidea</taxon>
        <taxon>Braconidae</taxon>
        <taxon>Braconinae</taxon>
        <taxon>Bracon</taxon>
    </lineage>
</organism>
<dbReference type="PANTHER" id="PTHR46223">
    <property type="entry name" value="HISTONE-LYSINE N-METHYLTRANSFERASE SUV39H"/>
    <property type="match status" value="1"/>
</dbReference>
<name>A0A6V7M2X1_9HYME</name>
<comment type="subcellular location">
    <subcellularLocation>
        <location evidence="1">Chromosome</location>
    </subcellularLocation>
</comment>
<evidence type="ECO:0000259" key="10">
    <source>
        <dbReference type="PROSITE" id="PS50868"/>
    </source>
</evidence>
<keyword evidence="7" id="KW-0862">Zinc</keyword>
<evidence type="ECO:0000256" key="5">
    <source>
        <dbReference type="ARBA" id="ARBA00022691"/>
    </source>
</evidence>
<dbReference type="GO" id="GO:0008270">
    <property type="term" value="F:zinc ion binding"/>
    <property type="evidence" value="ECO:0007669"/>
    <property type="project" value="InterPro"/>
</dbReference>
<dbReference type="InterPro" id="IPR046341">
    <property type="entry name" value="SET_dom_sf"/>
</dbReference>
<evidence type="ECO:0000256" key="7">
    <source>
        <dbReference type="ARBA" id="ARBA00022833"/>
    </source>
</evidence>
<dbReference type="GO" id="GO:0005634">
    <property type="term" value="C:nucleus"/>
    <property type="evidence" value="ECO:0007669"/>
    <property type="project" value="InterPro"/>
</dbReference>
<keyword evidence="3" id="KW-0489">Methyltransferase</keyword>